<keyword evidence="1" id="KW-1133">Transmembrane helix</keyword>
<dbReference type="Proteomes" id="UP000649739">
    <property type="component" value="Unassembled WGS sequence"/>
</dbReference>
<feature type="transmembrane region" description="Helical" evidence="1">
    <location>
        <begin position="12"/>
        <end position="35"/>
    </location>
</feature>
<dbReference type="RefSeq" id="WP_189171964.1">
    <property type="nucleotide sequence ID" value="NZ_BMQB01000012.1"/>
</dbReference>
<gene>
    <name evidence="2" type="ORF">GCM10010123_42410</name>
</gene>
<reference evidence="2" key="2">
    <citation type="submission" date="2020-09" db="EMBL/GenBank/DDBJ databases">
        <authorList>
            <person name="Sun Q."/>
            <person name="Ohkuma M."/>
        </authorList>
    </citation>
    <scope>NUCLEOTIDE SEQUENCE</scope>
    <source>
        <strain evidence="2">JCM 3090</strain>
    </source>
</reference>
<sequence>MTGNQELPVTGASGVVLGVVGAVMVAVGALLTFAARAGARTRNALR</sequence>
<evidence type="ECO:0008006" key="4">
    <source>
        <dbReference type="Google" id="ProtNLM"/>
    </source>
</evidence>
<dbReference type="EMBL" id="BMQB01000012">
    <property type="protein sequence ID" value="GGK07944.1"/>
    <property type="molecule type" value="Genomic_DNA"/>
</dbReference>
<reference evidence="2" key="1">
    <citation type="journal article" date="2014" name="Int. J. Syst. Evol. Microbiol.">
        <title>Complete genome sequence of Corynebacterium casei LMG S-19264T (=DSM 44701T), isolated from a smear-ripened cheese.</title>
        <authorList>
            <consortium name="US DOE Joint Genome Institute (JGI-PGF)"/>
            <person name="Walter F."/>
            <person name="Albersmeier A."/>
            <person name="Kalinowski J."/>
            <person name="Ruckert C."/>
        </authorList>
    </citation>
    <scope>NUCLEOTIDE SEQUENCE</scope>
    <source>
        <strain evidence="2">JCM 3090</strain>
    </source>
</reference>
<evidence type="ECO:0000313" key="2">
    <source>
        <dbReference type="EMBL" id="GGK07944.1"/>
    </source>
</evidence>
<comment type="caution">
    <text evidence="2">The sequence shown here is derived from an EMBL/GenBank/DDBJ whole genome shotgun (WGS) entry which is preliminary data.</text>
</comment>
<dbReference type="NCBIfam" id="TIGR01167">
    <property type="entry name" value="LPXTG_anchor"/>
    <property type="match status" value="1"/>
</dbReference>
<accession>A0A8J3BHA9</accession>
<protein>
    <recommendedName>
        <fullName evidence="4">LPXTG cell wall anchor domain-containing protein</fullName>
    </recommendedName>
</protein>
<dbReference type="AlphaFoldDB" id="A0A8J3BHA9"/>
<evidence type="ECO:0000313" key="3">
    <source>
        <dbReference type="Proteomes" id="UP000649739"/>
    </source>
</evidence>
<keyword evidence="3" id="KW-1185">Reference proteome</keyword>
<name>A0A8J3BHA9_9ACTN</name>
<proteinExistence type="predicted"/>
<evidence type="ECO:0000256" key="1">
    <source>
        <dbReference type="SAM" id="Phobius"/>
    </source>
</evidence>
<organism evidence="2 3">
    <name type="scientific">Pilimelia anulata</name>
    <dbReference type="NCBI Taxonomy" id="53371"/>
    <lineage>
        <taxon>Bacteria</taxon>
        <taxon>Bacillati</taxon>
        <taxon>Actinomycetota</taxon>
        <taxon>Actinomycetes</taxon>
        <taxon>Micromonosporales</taxon>
        <taxon>Micromonosporaceae</taxon>
        <taxon>Pilimelia</taxon>
    </lineage>
</organism>
<keyword evidence="1" id="KW-0812">Transmembrane</keyword>
<keyword evidence="1" id="KW-0472">Membrane</keyword>